<evidence type="ECO:0000256" key="2">
    <source>
        <dbReference type="SAM" id="SignalP"/>
    </source>
</evidence>
<dbReference type="RefSeq" id="WP_117643013.1">
    <property type="nucleotide sequence ID" value="NZ_QSQR01000004.1"/>
</dbReference>
<keyword evidence="2" id="KW-0732">Signal</keyword>
<evidence type="ECO:0000313" key="3">
    <source>
        <dbReference type="EMBL" id="RGK46849.1"/>
    </source>
</evidence>
<feature type="chain" id="PRO_5038382339" description="Lipoprotein" evidence="2">
    <location>
        <begin position="21"/>
        <end position="97"/>
    </location>
</feature>
<evidence type="ECO:0008006" key="5">
    <source>
        <dbReference type="Google" id="ProtNLM"/>
    </source>
</evidence>
<reference evidence="3 4" key="1">
    <citation type="submission" date="2018-08" db="EMBL/GenBank/DDBJ databases">
        <title>A genome reference for cultivated species of the human gut microbiota.</title>
        <authorList>
            <person name="Zou Y."/>
            <person name="Xue W."/>
            <person name="Luo G."/>
        </authorList>
    </citation>
    <scope>NUCLEOTIDE SEQUENCE [LARGE SCALE GENOMIC DNA]</scope>
    <source>
        <strain evidence="3 4">TF10-9AT</strain>
    </source>
</reference>
<protein>
    <recommendedName>
        <fullName evidence="5">Lipoprotein</fullName>
    </recommendedName>
</protein>
<comment type="caution">
    <text evidence="3">The sequence shown here is derived from an EMBL/GenBank/DDBJ whole genome shotgun (WGS) entry which is preliminary data.</text>
</comment>
<sequence>MKKRLLLAAAMILSVGGLSTCGNGRLSEFRASSSEKTVKKAESKESQTLKKVPEETESRANSVQVAAKRLSKRLNQRKHRRSKRCLRHRKVRRIRRR</sequence>
<feature type="compositionally biased region" description="Basic residues" evidence="1">
    <location>
        <begin position="69"/>
        <end position="97"/>
    </location>
</feature>
<name>A0A8B2ZAB2_9LACO</name>
<feature type="compositionally biased region" description="Basic and acidic residues" evidence="1">
    <location>
        <begin position="36"/>
        <end position="58"/>
    </location>
</feature>
<proteinExistence type="predicted"/>
<dbReference type="AlphaFoldDB" id="A0A8B2ZAB2"/>
<evidence type="ECO:0000256" key="1">
    <source>
        <dbReference type="SAM" id="MobiDB-lite"/>
    </source>
</evidence>
<dbReference type="EMBL" id="QSQR01000004">
    <property type="protein sequence ID" value="RGK46849.1"/>
    <property type="molecule type" value="Genomic_DNA"/>
</dbReference>
<feature type="region of interest" description="Disordered" evidence="1">
    <location>
        <begin position="30"/>
        <end position="97"/>
    </location>
</feature>
<dbReference type="Proteomes" id="UP000260790">
    <property type="component" value="Unassembled WGS sequence"/>
</dbReference>
<evidence type="ECO:0000313" key="4">
    <source>
        <dbReference type="Proteomes" id="UP000260790"/>
    </source>
</evidence>
<organism evidence="3 4">
    <name type="scientific">Ligilactobacillus ruminis</name>
    <dbReference type="NCBI Taxonomy" id="1623"/>
    <lineage>
        <taxon>Bacteria</taxon>
        <taxon>Bacillati</taxon>
        <taxon>Bacillota</taxon>
        <taxon>Bacilli</taxon>
        <taxon>Lactobacillales</taxon>
        <taxon>Lactobacillaceae</taxon>
        <taxon>Ligilactobacillus</taxon>
    </lineage>
</organism>
<feature type="signal peptide" evidence="2">
    <location>
        <begin position="1"/>
        <end position="20"/>
    </location>
</feature>
<accession>A0A8B2ZAB2</accession>
<gene>
    <name evidence="3" type="ORF">DXD09_05640</name>
</gene>